<dbReference type="EnsemblMetazoa" id="GPAI043794-RA">
    <property type="protein sequence ID" value="GPAI043794-PA"/>
    <property type="gene ID" value="GPAI043794"/>
</dbReference>
<dbReference type="VEuPathDB" id="VectorBase:GPAI043794"/>
<reference evidence="1" key="2">
    <citation type="submission" date="2020-05" db="UniProtKB">
        <authorList>
            <consortium name="EnsemblMetazoa"/>
        </authorList>
    </citation>
    <scope>IDENTIFICATION</scope>
    <source>
        <strain evidence="1">IAEA</strain>
    </source>
</reference>
<accession>A0A1B0AF45</accession>
<sequence length="296" mass="33406">MSIIRRADNLPANFKGAKQKSVSSANRYAPAVLVGSWFEERCSSETDPKAITPGIYGKSTCAEDFSLYKAEFTRPIPENSRKGALDFVNWRQEGFSNRLATEVTNIKFSDGIEFYKNATTMTDMMFRILPQQKGEASTTYTLHGYGKPKVDMLRSYGNLTKTGLLKWRACQQWREKSIPAYVSHYKQNFKRIEFMICQSLSSICVSVMLKGLNYLMKELLGDVYIKILLSALLYLLHLLTCIFDILLKVEGKALPSNSSESLSNTNLMLNSSVTPPARESPHHNCTLISPLPMVLR</sequence>
<dbReference type="Proteomes" id="UP000092445">
    <property type="component" value="Unassembled WGS sequence"/>
</dbReference>
<proteinExistence type="predicted"/>
<organism evidence="1 2">
    <name type="scientific">Glossina pallidipes</name>
    <name type="common">Tsetse fly</name>
    <dbReference type="NCBI Taxonomy" id="7398"/>
    <lineage>
        <taxon>Eukaryota</taxon>
        <taxon>Metazoa</taxon>
        <taxon>Ecdysozoa</taxon>
        <taxon>Arthropoda</taxon>
        <taxon>Hexapoda</taxon>
        <taxon>Insecta</taxon>
        <taxon>Pterygota</taxon>
        <taxon>Neoptera</taxon>
        <taxon>Endopterygota</taxon>
        <taxon>Diptera</taxon>
        <taxon>Brachycera</taxon>
        <taxon>Muscomorpha</taxon>
        <taxon>Hippoboscoidea</taxon>
        <taxon>Glossinidae</taxon>
        <taxon>Glossina</taxon>
    </lineage>
</organism>
<keyword evidence="2" id="KW-1185">Reference proteome</keyword>
<protein>
    <submittedName>
        <fullName evidence="1">Uncharacterized protein</fullName>
    </submittedName>
</protein>
<reference evidence="2" key="1">
    <citation type="submission" date="2014-03" db="EMBL/GenBank/DDBJ databases">
        <authorList>
            <person name="Aksoy S."/>
            <person name="Warren W."/>
            <person name="Wilson R.K."/>
        </authorList>
    </citation>
    <scope>NUCLEOTIDE SEQUENCE [LARGE SCALE GENOMIC DNA]</scope>
    <source>
        <strain evidence="2">IAEA</strain>
    </source>
</reference>
<name>A0A1B0AF45_GLOPL</name>
<evidence type="ECO:0000313" key="2">
    <source>
        <dbReference type="Proteomes" id="UP000092445"/>
    </source>
</evidence>
<dbReference type="AlphaFoldDB" id="A0A1B0AF45"/>
<evidence type="ECO:0000313" key="1">
    <source>
        <dbReference type="EnsemblMetazoa" id="GPAI043794-PA"/>
    </source>
</evidence>